<dbReference type="GO" id="GO:0042981">
    <property type="term" value="P:regulation of apoptotic process"/>
    <property type="evidence" value="ECO:0007669"/>
    <property type="project" value="InterPro"/>
</dbReference>
<proteinExistence type="predicted"/>
<dbReference type="InterPro" id="IPR001875">
    <property type="entry name" value="DED_dom"/>
</dbReference>
<dbReference type="Proteomes" id="UP000225706">
    <property type="component" value="Unassembled WGS sequence"/>
</dbReference>
<dbReference type="SUPFAM" id="SSF47986">
    <property type="entry name" value="DEATH domain"/>
    <property type="match status" value="1"/>
</dbReference>
<accession>A0A2B4SH29</accession>
<dbReference type="Gene3D" id="1.10.533.10">
    <property type="entry name" value="Death Domain, Fas"/>
    <property type="match status" value="1"/>
</dbReference>
<organism evidence="2 3">
    <name type="scientific">Stylophora pistillata</name>
    <name type="common">Smooth cauliflower coral</name>
    <dbReference type="NCBI Taxonomy" id="50429"/>
    <lineage>
        <taxon>Eukaryota</taxon>
        <taxon>Metazoa</taxon>
        <taxon>Cnidaria</taxon>
        <taxon>Anthozoa</taxon>
        <taxon>Hexacorallia</taxon>
        <taxon>Scleractinia</taxon>
        <taxon>Astrocoeniina</taxon>
        <taxon>Pocilloporidae</taxon>
        <taxon>Stylophora</taxon>
    </lineage>
</organism>
<evidence type="ECO:0000313" key="3">
    <source>
        <dbReference type="Proteomes" id="UP000225706"/>
    </source>
</evidence>
<name>A0A2B4SH29_STYPI</name>
<keyword evidence="3" id="KW-1185">Reference proteome</keyword>
<sequence>MNQDLRLLYRIELVEISQHLTGKQFIRLLKFCKDYIPESDSSGFSIPDEIFGCLEEKGVISYEKVSFLTKFANAIGRRDLGAKLTRFEITRELMIYALNRQGLEATMISSTTSLGHHLAKMMDVVQDGVDAPIQGLFRFLFMPGRNVSDVLDVIIGEVLPGSDTSKSWNNLALRFVTAAEIVWLVIRENQEKENGIKNALQVAKKLASHLWSKMDKFEIWTAEYHMLPSFDSLWEKFCSFVMERHHGYFRASVPEPVPDFPWQLMLGLIEKLKNTFFTEK</sequence>
<dbReference type="AlphaFoldDB" id="A0A2B4SH29"/>
<reference evidence="3" key="1">
    <citation type="journal article" date="2017" name="bioRxiv">
        <title>Comparative analysis of the genomes of Stylophora pistillata and Acropora digitifera provides evidence for extensive differences between species of corals.</title>
        <authorList>
            <person name="Voolstra C.R."/>
            <person name="Li Y."/>
            <person name="Liew Y.J."/>
            <person name="Baumgarten S."/>
            <person name="Zoccola D."/>
            <person name="Flot J.-F."/>
            <person name="Tambutte S."/>
            <person name="Allemand D."/>
            <person name="Aranda M."/>
        </authorList>
    </citation>
    <scope>NUCLEOTIDE SEQUENCE [LARGE SCALE GENOMIC DNA]</scope>
</reference>
<gene>
    <name evidence="2" type="ORF">AWC38_SpisGene7414</name>
</gene>
<dbReference type="Pfam" id="PF01335">
    <property type="entry name" value="DED"/>
    <property type="match status" value="1"/>
</dbReference>
<dbReference type="InterPro" id="IPR011029">
    <property type="entry name" value="DEATH-like_dom_sf"/>
</dbReference>
<evidence type="ECO:0000313" key="2">
    <source>
        <dbReference type="EMBL" id="PFX27857.1"/>
    </source>
</evidence>
<comment type="caution">
    <text evidence="2">The sequence shown here is derived from an EMBL/GenBank/DDBJ whole genome shotgun (WGS) entry which is preliminary data.</text>
</comment>
<feature type="domain" description="DED" evidence="1">
    <location>
        <begin position="8"/>
        <end position="86"/>
    </location>
</feature>
<dbReference type="EMBL" id="LSMT01000094">
    <property type="protein sequence ID" value="PFX27857.1"/>
    <property type="molecule type" value="Genomic_DNA"/>
</dbReference>
<dbReference type="PROSITE" id="PS50168">
    <property type="entry name" value="DED"/>
    <property type="match status" value="1"/>
</dbReference>
<dbReference type="CDD" id="cd00045">
    <property type="entry name" value="DED"/>
    <property type="match status" value="1"/>
</dbReference>
<protein>
    <recommendedName>
        <fullName evidence="1">DED domain-containing protein</fullName>
    </recommendedName>
</protein>
<evidence type="ECO:0000259" key="1">
    <source>
        <dbReference type="PROSITE" id="PS50168"/>
    </source>
</evidence>